<evidence type="ECO:0000259" key="4">
    <source>
        <dbReference type="PROSITE" id="PS51118"/>
    </source>
</evidence>
<evidence type="ECO:0000313" key="6">
    <source>
        <dbReference type="Proteomes" id="UP000242444"/>
    </source>
</evidence>
<dbReference type="PANTHER" id="PTHR33204:SF18">
    <property type="entry name" value="TRANSCRIPTIONAL REGULATORY PROTEIN"/>
    <property type="match status" value="1"/>
</dbReference>
<dbReference type="SUPFAM" id="SSF46785">
    <property type="entry name" value="Winged helix' DNA-binding domain"/>
    <property type="match status" value="1"/>
</dbReference>
<keyword evidence="2" id="KW-0238">DNA-binding</keyword>
<comment type="caution">
    <text evidence="5">The sequence shown here is derived from an EMBL/GenBank/DDBJ whole genome shotgun (WGS) entry which is preliminary data.</text>
</comment>
<evidence type="ECO:0000256" key="1">
    <source>
        <dbReference type="ARBA" id="ARBA00023015"/>
    </source>
</evidence>
<organism evidence="5 6">
    <name type="scientific">Amycolatopsis antarctica</name>
    <dbReference type="NCBI Taxonomy" id="1854586"/>
    <lineage>
        <taxon>Bacteria</taxon>
        <taxon>Bacillati</taxon>
        <taxon>Actinomycetota</taxon>
        <taxon>Actinomycetes</taxon>
        <taxon>Pseudonocardiales</taxon>
        <taxon>Pseudonocardiaceae</taxon>
        <taxon>Amycolatopsis</taxon>
    </lineage>
</organism>
<dbReference type="EMBL" id="NKYE01000004">
    <property type="protein sequence ID" value="OZM73531.1"/>
    <property type="molecule type" value="Genomic_DNA"/>
</dbReference>
<dbReference type="InParanoid" id="A0A263D580"/>
<dbReference type="OrthoDB" id="370168at2"/>
<evidence type="ECO:0000313" key="5">
    <source>
        <dbReference type="EMBL" id="OZM73531.1"/>
    </source>
</evidence>
<dbReference type="Pfam" id="PF01638">
    <property type="entry name" value="HxlR"/>
    <property type="match status" value="1"/>
</dbReference>
<keyword evidence="6" id="KW-1185">Reference proteome</keyword>
<dbReference type="AlphaFoldDB" id="A0A263D580"/>
<dbReference type="InterPro" id="IPR036388">
    <property type="entry name" value="WH-like_DNA-bd_sf"/>
</dbReference>
<dbReference type="GO" id="GO:0003677">
    <property type="term" value="F:DNA binding"/>
    <property type="evidence" value="ECO:0007669"/>
    <property type="project" value="UniProtKB-KW"/>
</dbReference>
<proteinExistence type="predicted"/>
<accession>A0A263D580</accession>
<evidence type="ECO:0000256" key="3">
    <source>
        <dbReference type="ARBA" id="ARBA00023163"/>
    </source>
</evidence>
<gene>
    <name evidence="5" type="ORF">CFN78_08275</name>
</gene>
<evidence type="ECO:0000256" key="2">
    <source>
        <dbReference type="ARBA" id="ARBA00023125"/>
    </source>
</evidence>
<keyword evidence="1" id="KW-0805">Transcription regulation</keyword>
<dbReference type="RefSeq" id="WP_094862047.1">
    <property type="nucleotide sequence ID" value="NZ_NKYE01000004.1"/>
</dbReference>
<dbReference type="Gene3D" id="1.10.10.10">
    <property type="entry name" value="Winged helix-like DNA-binding domain superfamily/Winged helix DNA-binding domain"/>
    <property type="match status" value="1"/>
</dbReference>
<dbReference type="InterPro" id="IPR036390">
    <property type="entry name" value="WH_DNA-bd_sf"/>
</dbReference>
<dbReference type="InterPro" id="IPR002577">
    <property type="entry name" value="HTH_HxlR"/>
</dbReference>
<dbReference type="Proteomes" id="UP000242444">
    <property type="component" value="Unassembled WGS sequence"/>
</dbReference>
<feature type="domain" description="HTH hxlR-type" evidence="4">
    <location>
        <begin position="19"/>
        <end position="117"/>
    </location>
</feature>
<protein>
    <submittedName>
        <fullName evidence="5">Transcriptional regulator</fullName>
    </submittedName>
</protein>
<sequence length="128" mass="14386">MVTEQVSEWFRGDITDPNCPTRLVLDRIGDKWTVLVVHLLRDGPLRFGELREGVGGVAAKVLTQTLRALERDGLLVRTVYPQIPPKVTYELTTLGHSLREPIQAVRDWAESHVHEIVTARGEHATRTG</sequence>
<dbReference type="PANTHER" id="PTHR33204">
    <property type="entry name" value="TRANSCRIPTIONAL REGULATOR, MARR FAMILY"/>
    <property type="match status" value="1"/>
</dbReference>
<keyword evidence="3" id="KW-0804">Transcription</keyword>
<name>A0A263D580_9PSEU</name>
<reference evidence="5 6" key="1">
    <citation type="submission" date="2017-07" db="EMBL/GenBank/DDBJ databases">
        <title>Amycolatopsis antarcticus sp. nov., isolated from the surface of an Antarcticus brown macroalga.</title>
        <authorList>
            <person name="Wang J."/>
            <person name="Leiva S."/>
            <person name="Huang J."/>
            <person name="Huang Y."/>
        </authorList>
    </citation>
    <scope>NUCLEOTIDE SEQUENCE [LARGE SCALE GENOMIC DNA]</scope>
    <source>
        <strain evidence="5 6">AU-G6</strain>
    </source>
</reference>
<dbReference type="PROSITE" id="PS51118">
    <property type="entry name" value="HTH_HXLR"/>
    <property type="match status" value="1"/>
</dbReference>